<protein>
    <submittedName>
        <fullName evidence="1">Uncharacterized protein</fullName>
    </submittedName>
</protein>
<gene>
    <name evidence="1" type="ORF">M0R45_016479</name>
</gene>
<proteinExistence type="predicted"/>
<comment type="caution">
    <text evidence="1">The sequence shown here is derived from an EMBL/GenBank/DDBJ whole genome shotgun (WGS) entry which is preliminary data.</text>
</comment>
<sequence length="92" mass="9789">MGMRGLRNRELEDWAGGVVGSQQRREDAGQCWRKVASEWQRHERSGSPGLSSVPTRAEIVSVVVAGFAAACNAVSGSDGFAGPEREDDADLG</sequence>
<dbReference type="Proteomes" id="UP001457282">
    <property type="component" value="Unassembled WGS sequence"/>
</dbReference>
<reference evidence="1 2" key="1">
    <citation type="journal article" date="2023" name="G3 (Bethesda)">
        <title>A chromosome-length genome assembly and annotation of blackberry (Rubus argutus, cv. 'Hillquist').</title>
        <authorList>
            <person name="Bruna T."/>
            <person name="Aryal R."/>
            <person name="Dudchenko O."/>
            <person name="Sargent D.J."/>
            <person name="Mead D."/>
            <person name="Buti M."/>
            <person name="Cavallini A."/>
            <person name="Hytonen T."/>
            <person name="Andres J."/>
            <person name="Pham M."/>
            <person name="Weisz D."/>
            <person name="Mascagni F."/>
            <person name="Usai G."/>
            <person name="Natali L."/>
            <person name="Bassil N."/>
            <person name="Fernandez G.E."/>
            <person name="Lomsadze A."/>
            <person name="Armour M."/>
            <person name="Olukolu B."/>
            <person name="Poorten T."/>
            <person name="Britton C."/>
            <person name="Davik J."/>
            <person name="Ashrafi H."/>
            <person name="Aiden E.L."/>
            <person name="Borodovsky M."/>
            <person name="Worthington M."/>
        </authorList>
    </citation>
    <scope>NUCLEOTIDE SEQUENCE [LARGE SCALE GENOMIC DNA]</scope>
    <source>
        <strain evidence="1">PI 553951</strain>
    </source>
</reference>
<evidence type="ECO:0000313" key="1">
    <source>
        <dbReference type="EMBL" id="KAK9939793.1"/>
    </source>
</evidence>
<accession>A0AAW1XV58</accession>
<dbReference type="AlphaFoldDB" id="A0AAW1XV58"/>
<name>A0AAW1XV58_RUBAR</name>
<evidence type="ECO:0000313" key="2">
    <source>
        <dbReference type="Proteomes" id="UP001457282"/>
    </source>
</evidence>
<dbReference type="EMBL" id="JBEDUW010000003">
    <property type="protein sequence ID" value="KAK9939793.1"/>
    <property type="molecule type" value="Genomic_DNA"/>
</dbReference>
<keyword evidence="2" id="KW-1185">Reference proteome</keyword>
<organism evidence="1 2">
    <name type="scientific">Rubus argutus</name>
    <name type="common">Southern blackberry</name>
    <dbReference type="NCBI Taxonomy" id="59490"/>
    <lineage>
        <taxon>Eukaryota</taxon>
        <taxon>Viridiplantae</taxon>
        <taxon>Streptophyta</taxon>
        <taxon>Embryophyta</taxon>
        <taxon>Tracheophyta</taxon>
        <taxon>Spermatophyta</taxon>
        <taxon>Magnoliopsida</taxon>
        <taxon>eudicotyledons</taxon>
        <taxon>Gunneridae</taxon>
        <taxon>Pentapetalae</taxon>
        <taxon>rosids</taxon>
        <taxon>fabids</taxon>
        <taxon>Rosales</taxon>
        <taxon>Rosaceae</taxon>
        <taxon>Rosoideae</taxon>
        <taxon>Rosoideae incertae sedis</taxon>
        <taxon>Rubus</taxon>
    </lineage>
</organism>